<keyword evidence="2" id="KW-1185">Reference proteome</keyword>
<dbReference type="OrthoDB" id="5653311at2"/>
<dbReference type="Proteomes" id="UP000255297">
    <property type="component" value="Unassembled WGS sequence"/>
</dbReference>
<evidence type="ECO:0000313" key="2">
    <source>
        <dbReference type="Proteomes" id="UP000255297"/>
    </source>
</evidence>
<organism evidence="1 2">
    <name type="scientific">Legionella wadsworthii</name>
    <dbReference type="NCBI Taxonomy" id="28088"/>
    <lineage>
        <taxon>Bacteria</taxon>
        <taxon>Pseudomonadati</taxon>
        <taxon>Pseudomonadota</taxon>
        <taxon>Gammaproteobacteria</taxon>
        <taxon>Legionellales</taxon>
        <taxon>Legionellaceae</taxon>
        <taxon>Legionella</taxon>
    </lineage>
</organism>
<gene>
    <name evidence="1" type="ORF">NCTC11532_03037</name>
</gene>
<sequence length="110" mass="12766">MPVVAIELEEEEKKQKLLQLYRQVMSTEAKAFKSLKDLQDSDIWSDLSEKEQELLGQYEGKNVTILIFDDADKALEFINQAKKEGLFSEEQAEALINQINEQNQSYAHRM</sequence>
<protein>
    <submittedName>
        <fullName evidence="1">Uncharacterized protein</fullName>
    </submittedName>
</protein>
<dbReference type="AlphaFoldDB" id="A0A378LVK2"/>
<dbReference type="EMBL" id="UGPB01000001">
    <property type="protein sequence ID" value="STY31723.1"/>
    <property type="molecule type" value="Genomic_DNA"/>
</dbReference>
<proteinExistence type="predicted"/>
<name>A0A378LVK2_9GAMM</name>
<reference evidence="1 2" key="1">
    <citation type="submission" date="2018-06" db="EMBL/GenBank/DDBJ databases">
        <authorList>
            <consortium name="Pathogen Informatics"/>
            <person name="Doyle S."/>
        </authorList>
    </citation>
    <scope>NUCLEOTIDE SEQUENCE [LARGE SCALE GENOMIC DNA]</scope>
    <source>
        <strain evidence="1 2">NCTC11532</strain>
    </source>
</reference>
<dbReference type="RefSeq" id="WP_031566663.1">
    <property type="nucleotide sequence ID" value="NZ_CAAAIS010000017.1"/>
</dbReference>
<accession>A0A378LVK2</accession>
<evidence type="ECO:0000313" key="1">
    <source>
        <dbReference type="EMBL" id="STY31723.1"/>
    </source>
</evidence>